<dbReference type="SUPFAM" id="SSF88723">
    <property type="entry name" value="PIN domain-like"/>
    <property type="match status" value="1"/>
</dbReference>
<gene>
    <name evidence="4" type="ORF">BDK51DRAFT_47801</name>
</gene>
<feature type="compositionally biased region" description="Basic residues" evidence="2">
    <location>
        <begin position="679"/>
        <end position="698"/>
    </location>
</feature>
<dbReference type="Pfam" id="PF12813">
    <property type="entry name" value="XPG_I_2"/>
    <property type="match status" value="1"/>
</dbReference>
<feature type="region of interest" description="Disordered" evidence="2">
    <location>
        <begin position="673"/>
        <end position="700"/>
    </location>
</feature>
<dbReference type="Proteomes" id="UP000269721">
    <property type="component" value="Unassembled WGS sequence"/>
</dbReference>
<name>A0A4P9W697_9FUNG</name>
<sequence length="726" mass="76763">MGVPGLASFVAQGSIGIPLALPPRREGEGAGPAGGDASGDTSQVIVDGNSFVHQLSRGLGTPWFNGGKDRLQTRMVGRFKGCEQSDGVAERHSALFHTPFPSSFPAPHKLLASALISRVEAFLASGLNPVFVFDGPCRPTKFPERTFRDIEKITQSATVVAALVAARHGNGEALAPAVAGLAAAMLSPLVIHGCMHALRARGVEVVVPESEADGAVAALARAYACPVLSLDSDFFIHPLADDDAAVIPRYLPLDSLELPTAPGQPLRALGYARVDVAAMLGIAPASLPALAALVGCDYVSRSDQKIMRKLFSVDSGGRHGLIMAVARALKGYPDTDDPLVLVDRVLSRAPTADRQRLCEALHLAIKQYDITPCPQPLPVPSPAGAFSVTMLIRSGHYSAALSDILEERTFWCRPILEDVTRVSAWDASRPIRQTVYALVNSSSSVVEYIRRGDRLASEIVDPRPSENVPYSSQDAETVYLRTLKSDTARIRALPRDLIPLAASVRFLVQELGPRSPIANYELMGLLVSGVASCDSLVVSSSTSSATSSASAPPSQPTPPSPTPIRPSATRSSIHLLAQLEATLFSALLLAHALFLSTPSTDADPFISAHWCCLDGPDLHRCIQLAKGGAPADRLVGDAPHVVGVFQTVWDAVSEDILEDVELVIAYAVEGRGTGAPAKSKGRKKAGKVKKGASPKSGKRAVTPLAFVPAISSSPFEMLQRDDSMDG</sequence>
<feature type="region of interest" description="Disordered" evidence="2">
    <location>
        <begin position="20"/>
        <end position="40"/>
    </location>
</feature>
<evidence type="ECO:0000259" key="3">
    <source>
        <dbReference type="Pfam" id="PF12813"/>
    </source>
</evidence>
<feature type="region of interest" description="Disordered" evidence="2">
    <location>
        <begin position="543"/>
        <end position="567"/>
    </location>
</feature>
<protein>
    <submittedName>
        <fullName evidence="4">XPG domain containing-domain-containing protein</fullName>
    </submittedName>
</protein>
<dbReference type="AlphaFoldDB" id="A0A4P9W697"/>
<feature type="compositionally biased region" description="Pro residues" evidence="2">
    <location>
        <begin position="553"/>
        <end position="564"/>
    </location>
</feature>
<evidence type="ECO:0000313" key="5">
    <source>
        <dbReference type="Proteomes" id="UP000269721"/>
    </source>
</evidence>
<feature type="domain" description="Asteroid" evidence="3">
    <location>
        <begin position="188"/>
        <end position="294"/>
    </location>
</feature>
<evidence type="ECO:0000256" key="1">
    <source>
        <dbReference type="ARBA" id="ARBA00007398"/>
    </source>
</evidence>
<reference evidence="5" key="1">
    <citation type="journal article" date="2018" name="Nat. Microbiol.">
        <title>Leveraging single-cell genomics to expand the fungal tree of life.</title>
        <authorList>
            <person name="Ahrendt S.R."/>
            <person name="Quandt C.A."/>
            <person name="Ciobanu D."/>
            <person name="Clum A."/>
            <person name="Salamov A."/>
            <person name="Andreopoulos B."/>
            <person name="Cheng J.F."/>
            <person name="Woyke T."/>
            <person name="Pelin A."/>
            <person name="Henrissat B."/>
            <person name="Reynolds N.K."/>
            <person name="Benny G.L."/>
            <person name="Smith M.E."/>
            <person name="James T.Y."/>
            <person name="Grigoriev I.V."/>
        </authorList>
    </citation>
    <scope>NUCLEOTIDE SEQUENCE [LARGE SCALE GENOMIC DNA]</scope>
</reference>
<evidence type="ECO:0000256" key="2">
    <source>
        <dbReference type="SAM" id="MobiDB-lite"/>
    </source>
</evidence>
<dbReference type="InterPro" id="IPR029060">
    <property type="entry name" value="PIN-like_dom_sf"/>
</dbReference>
<keyword evidence="5" id="KW-1185">Reference proteome</keyword>
<evidence type="ECO:0000313" key="4">
    <source>
        <dbReference type="EMBL" id="RKO85636.1"/>
    </source>
</evidence>
<dbReference type="PANTHER" id="PTHR15665">
    <property type="entry name" value="ASTEROID PROTEIN"/>
    <property type="match status" value="1"/>
</dbReference>
<dbReference type="InterPro" id="IPR039436">
    <property type="entry name" value="Asteroid_dom"/>
</dbReference>
<accession>A0A4P9W697</accession>
<dbReference type="PANTHER" id="PTHR15665:SF1">
    <property type="entry name" value="PROTEIN ASTEROID HOMOLOG 1"/>
    <property type="match status" value="1"/>
</dbReference>
<dbReference type="EMBL" id="KZ998892">
    <property type="protein sequence ID" value="RKO85636.1"/>
    <property type="molecule type" value="Genomic_DNA"/>
</dbReference>
<dbReference type="OrthoDB" id="2107847at2759"/>
<dbReference type="Gene3D" id="3.40.50.1010">
    <property type="entry name" value="5'-nuclease"/>
    <property type="match status" value="1"/>
</dbReference>
<organism evidence="4 5">
    <name type="scientific">Blyttiomyces helicus</name>
    <dbReference type="NCBI Taxonomy" id="388810"/>
    <lineage>
        <taxon>Eukaryota</taxon>
        <taxon>Fungi</taxon>
        <taxon>Fungi incertae sedis</taxon>
        <taxon>Chytridiomycota</taxon>
        <taxon>Chytridiomycota incertae sedis</taxon>
        <taxon>Chytridiomycetes</taxon>
        <taxon>Chytridiomycetes incertae sedis</taxon>
        <taxon>Blyttiomyces</taxon>
    </lineage>
</organism>
<comment type="similarity">
    <text evidence="1">Belongs to the asteroid family.</text>
</comment>
<dbReference type="PRINTS" id="PR00853">
    <property type="entry name" value="XPGRADSUPER"/>
</dbReference>
<proteinExistence type="inferred from homology"/>
<dbReference type="InterPro" id="IPR006084">
    <property type="entry name" value="XPG/Rad2"/>
</dbReference>
<dbReference type="InterPro" id="IPR026832">
    <property type="entry name" value="Asteroid"/>
</dbReference>
<feature type="compositionally biased region" description="Low complexity" evidence="2">
    <location>
        <begin position="543"/>
        <end position="552"/>
    </location>
</feature>